<keyword evidence="2" id="KW-0472">Membrane</keyword>
<sequence>MVLEQVRSWWRGETSQPLRPLVEWLGRCPLLLVLQALPVSIVWGGFDALGLPSLFFHDVPRVTFVAGFMAAMLLGQLCFIGYLLDADEPWALAPRRGKPGGVPPTIRWYLFRTGTYPTWLVLLSIPSLIDRHFAFLFGVLAGMGVMLLLTRGAEWLQRWYESDRQRHRWMQRIEELLFSRRPTHIVALHVLQAGLLTLFVLGYLLVAAHVAFTGNHGWVSPAVVICVAIGLCGAVYGAVRFFFPMHHMGALVLSGVLIVFAGRGCSDVSFYDELSLPQPPVYASTSLVPPRDAGLLADDAVLSAWLARMRTEPPPGVAWSTQGETQQMSGRTAMRCEPGPKPRLALVATSGGGIRAAAWTAHVLSKLQGPDGVPGFHRYVRLVTGASGGMVGAGAWVAGLQRQGLSDPVSLTEMMQQDSLSSAAIALLLPFGDNRGRSLEQAWVKYTNGLLGRSFQELRAGEAEGWLPSLVYSPMLVEDGRRLLVSNLDLSALTASEASTLVVERNGDEPREGQRALLSLSGVQLFQLFPNKQSVFSVAAAARMSASFPYVSPASALPTSPRVRVVDAGYYDNYGVDLAVMWLHTHREWVRECTSGVVLIQIRDHLGNGRRTKLQAAGAGELLGGLMSPVEAVLRARESSMSFRNDELLSLVQDELNGGAPCFFTTAIFEFSETAPLSWALTTHDTAQLERAASSPALQSRVDAVREWLTADPEARERARVLGLCPGGRALMP</sequence>
<evidence type="ECO:0000256" key="1">
    <source>
        <dbReference type="ARBA" id="ARBA00023098"/>
    </source>
</evidence>
<accession>A0ABY9X6W5</accession>
<feature type="transmembrane region" description="Helical" evidence="2">
    <location>
        <begin position="186"/>
        <end position="212"/>
    </location>
</feature>
<name>A0ABY9X6W5_9BACT</name>
<feature type="domain" description="PNPLA" evidence="3">
    <location>
        <begin position="349"/>
        <end position="579"/>
    </location>
</feature>
<keyword evidence="5" id="KW-1185">Reference proteome</keyword>
<reference evidence="4 5" key="1">
    <citation type="submission" date="2019-08" db="EMBL/GenBank/DDBJ databases">
        <title>Archangium and Cystobacter genomes.</title>
        <authorList>
            <person name="Chen I.-C.K."/>
            <person name="Wielgoss S."/>
        </authorList>
    </citation>
    <scope>NUCLEOTIDE SEQUENCE [LARGE SCALE GENOMIC DNA]</scope>
    <source>
        <strain evidence="4 5">Cbm 6</strain>
    </source>
</reference>
<dbReference type="InterPro" id="IPR002641">
    <property type="entry name" value="PNPLA_dom"/>
</dbReference>
<keyword evidence="1" id="KW-0443">Lipid metabolism</keyword>
<proteinExistence type="predicted"/>
<keyword evidence="2" id="KW-1133">Transmembrane helix</keyword>
<feature type="transmembrane region" description="Helical" evidence="2">
    <location>
        <begin position="218"/>
        <end position="239"/>
    </location>
</feature>
<feature type="transmembrane region" description="Helical" evidence="2">
    <location>
        <begin position="21"/>
        <end position="44"/>
    </location>
</feature>
<evidence type="ECO:0000313" key="5">
    <source>
        <dbReference type="Proteomes" id="UP001611383"/>
    </source>
</evidence>
<feature type="transmembrane region" description="Helical" evidence="2">
    <location>
        <begin position="106"/>
        <end position="126"/>
    </location>
</feature>
<protein>
    <submittedName>
        <fullName evidence="4">Patatin-like phospholipase family protein</fullName>
    </submittedName>
</protein>
<evidence type="ECO:0000256" key="2">
    <source>
        <dbReference type="SAM" id="Phobius"/>
    </source>
</evidence>
<dbReference type="SUPFAM" id="SSF52151">
    <property type="entry name" value="FabD/lysophospholipase-like"/>
    <property type="match status" value="1"/>
</dbReference>
<dbReference type="Proteomes" id="UP001611383">
    <property type="component" value="Chromosome"/>
</dbReference>
<organism evidence="4 5">
    <name type="scientific">Archangium minus</name>
    <dbReference type="NCBI Taxonomy" id="83450"/>
    <lineage>
        <taxon>Bacteria</taxon>
        <taxon>Pseudomonadati</taxon>
        <taxon>Myxococcota</taxon>
        <taxon>Myxococcia</taxon>
        <taxon>Myxococcales</taxon>
        <taxon>Cystobacterineae</taxon>
        <taxon>Archangiaceae</taxon>
        <taxon>Archangium</taxon>
    </lineage>
</organism>
<feature type="transmembrane region" description="Helical" evidence="2">
    <location>
        <begin position="132"/>
        <end position="150"/>
    </location>
</feature>
<dbReference type="Pfam" id="PF01734">
    <property type="entry name" value="Patatin"/>
    <property type="match status" value="1"/>
</dbReference>
<dbReference type="EMBL" id="CP043494">
    <property type="protein sequence ID" value="WNG51142.1"/>
    <property type="molecule type" value="Genomic_DNA"/>
</dbReference>
<keyword evidence="2" id="KW-0812">Transmembrane</keyword>
<feature type="transmembrane region" description="Helical" evidence="2">
    <location>
        <begin position="64"/>
        <end position="85"/>
    </location>
</feature>
<evidence type="ECO:0000313" key="4">
    <source>
        <dbReference type="EMBL" id="WNG51142.1"/>
    </source>
</evidence>
<evidence type="ECO:0000259" key="3">
    <source>
        <dbReference type="Pfam" id="PF01734"/>
    </source>
</evidence>
<gene>
    <name evidence="4" type="ORF">F0U60_48705</name>
</gene>
<dbReference type="InterPro" id="IPR016035">
    <property type="entry name" value="Acyl_Trfase/lysoPLipase"/>
</dbReference>